<dbReference type="RefSeq" id="WP_122399309.1">
    <property type="nucleotide sequence ID" value="NZ_RFFJ01000196.1"/>
</dbReference>
<dbReference type="EMBL" id="RFFJ01000196">
    <property type="protein sequence ID" value="RMI33061.1"/>
    <property type="molecule type" value="Genomic_DNA"/>
</dbReference>
<evidence type="ECO:0000256" key="1">
    <source>
        <dbReference type="SAM" id="MobiDB-lite"/>
    </source>
</evidence>
<feature type="region of interest" description="Disordered" evidence="1">
    <location>
        <begin position="58"/>
        <end position="82"/>
    </location>
</feature>
<dbReference type="AlphaFoldDB" id="A0A3M2L620"/>
<evidence type="ECO:0000313" key="2">
    <source>
        <dbReference type="EMBL" id="RMI33061.1"/>
    </source>
</evidence>
<gene>
    <name evidence="2" type="ORF">EBN88_24925</name>
</gene>
<feature type="compositionally biased region" description="Acidic residues" evidence="1">
    <location>
        <begin position="17"/>
        <end position="33"/>
    </location>
</feature>
<organism evidence="2 3">
    <name type="scientific">Streptomyces triticirhizae</name>
    <dbReference type="NCBI Taxonomy" id="2483353"/>
    <lineage>
        <taxon>Bacteria</taxon>
        <taxon>Bacillati</taxon>
        <taxon>Actinomycetota</taxon>
        <taxon>Actinomycetes</taxon>
        <taxon>Kitasatosporales</taxon>
        <taxon>Streptomycetaceae</taxon>
        <taxon>Streptomyces</taxon>
    </lineage>
</organism>
<evidence type="ECO:0000313" key="3">
    <source>
        <dbReference type="Proteomes" id="UP000278673"/>
    </source>
</evidence>
<proteinExistence type="predicted"/>
<feature type="compositionally biased region" description="Basic and acidic residues" evidence="1">
    <location>
        <begin position="1"/>
        <end position="11"/>
    </location>
</feature>
<accession>A0A3M2L620</accession>
<feature type="region of interest" description="Disordered" evidence="1">
    <location>
        <begin position="1"/>
        <end position="40"/>
    </location>
</feature>
<comment type="caution">
    <text evidence="2">The sequence shown here is derived from an EMBL/GenBank/DDBJ whole genome shotgun (WGS) entry which is preliminary data.</text>
</comment>
<protein>
    <submittedName>
        <fullName evidence="2">Uncharacterized protein</fullName>
    </submittedName>
</protein>
<dbReference type="Proteomes" id="UP000278673">
    <property type="component" value="Unassembled WGS sequence"/>
</dbReference>
<name>A0A3M2L620_9ACTN</name>
<sequence>MTEPTEPRTDPESLSEFLEEAQDEDSFVEELSEETPREDAAEQRLELLRLRDSPLTERGVEIDPADAAEQARVVDPGDEEYR</sequence>
<reference evidence="2 3" key="1">
    <citation type="submission" date="2018-10" db="EMBL/GenBank/DDBJ databases">
        <title>Isolation, diversity and antifungal activity of actinobacteria from wheat.</title>
        <authorList>
            <person name="Han C."/>
        </authorList>
    </citation>
    <scope>NUCLEOTIDE SEQUENCE [LARGE SCALE GENOMIC DNA]</scope>
    <source>
        <strain evidence="2 3">NEAU-YY642</strain>
    </source>
</reference>
<keyword evidence="3" id="KW-1185">Reference proteome</keyword>